<organism evidence="3 4">
    <name type="scientific">Plasticicumulans acidivorans</name>
    <dbReference type="NCBI Taxonomy" id="886464"/>
    <lineage>
        <taxon>Bacteria</taxon>
        <taxon>Pseudomonadati</taxon>
        <taxon>Pseudomonadota</taxon>
        <taxon>Gammaproteobacteria</taxon>
        <taxon>Candidatus Competibacteraceae</taxon>
        <taxon>Plasticicumulans</taxon>
    </lineage>
</organism>
<dbReference type="EMBL" id="QGTJ01000003">
    <property type="protein sequence ID" value="PWV63224.1"/>
    <property type="molecule type" value="Genomic_DNA"/>
</dbReference>
<proteinExistence type="predicted"/>
<dbReference type="InterPro" id="IPR036298">
    <property type="entry name" value="Chalcone_isomerase_sf"/>
</dbReference>
<name>A0A317MXH8_9GAMM</name>
<sequence length="194" mass="20853">MRPCRLRSLLLGALLAVALPSALPAELAGVTLAPTVSLDGRTLILNGAGIRTRFLFKVYVAGLYLSQPSDEAVRVLDSREPRRIELRMLRELDADTLFAALESGLRANLTAAELAGFAPRIAELDEIFRRVGKAASGDRITLDVDARGVTISVNEQRQGRLDDAAFARALLSIWLGAHPVDSALKRALLGGKGE</sequence>
<evidence type="ECO:0000259" key="2">
    <source>
        <dbReference type="Pfam" id="PF16036"/>
    </source>
</evidence>
<dbReference type="OrthoDB" id="7277038at2"/>
<feature type="chain" id="PRO_5016390393" evidence="1">
    <location>
        <begin position="25"/>
        <end position="194"/>
    </location>
</feature>
<dbReference type="InterPro" id="IPR016088">
    <property type="entry name" value="Chalcone_isomerase_3-sand"/>
</dbReference>
<evidence type="ECO:0000313" key="3">
    <source>
        <dbReference type="EMBL" id="PWV63224.1"/>
    </source>
</evidence>
<dbReference type="PANTHER" id="PTHR47698:SF2">
    <property type="entry name" value="FATTY-ACID-BINDING PROTEIN 3, CHLOROPLASTIC"/>
    <property type="match status" value="1"/>
</dbReference>
<reference evidence="3 4" key="1">
    <citation type="submission" date="2018-05" db="EMBL/GenBank/DDBJ databases">
        <title>Genomic Encyclopedia of Type Strains, Phase IV (KMG-IV): sequencing the most valuable type-strain genomes for metagenomic binning, comparative biology and taxonomic classification.</title>
        <authorList>
            <person name="Goeker M."/>
        </authorList>
    </citation>
    <scope>NUCLEOTIDE SEQUENCE [LARGE SCALE GENOMIC DNA]</scope>
    <source>
        <strain evidence="3 4">DSM 23606</strain>
    </source>
</reference>
<dbReference type="Gene3D" id="3.50.70.10">
    <property type="match status" value="1"/>
</dbReference>
<feature type="domain" description="Chalcone isomerase" evidence="2">
    <location>
        <begin position="26"/>
        <end position="190"/>
    </location>
</feature>
<protein>
    <submittedName>
        <fullName evidence="3">Chalcone isomerase-like protein</fullName>
    </submittedName>
</protein>
<evidence type="ECO:0000256" key="1">
    <source>
        <dbReference type="SAM" id="SignalP"/>
    </source>
</evidence>
<comment type="caution">
    <text evidence="3">The sequence shown here is derived from an EMBL/GenBank/DDBJ whole genome shotgun (WGS) entry which is preliminary data.</text>
</comment>
<keyword evidence="3" id="KW-0413">Isomerase</keyword>
<dbReference type="AlphaFoldDB" id="A0A317MXH8"/>
<keyword evidence="1" id="KW-0732">Signal</keyword>
<dbReference type="RefSeq" id="WP_146213242.1">
    <property type="nucleotide sequence ID" value="NZ_QGTJ01000003.1"/>
</dbReference>
<keyword evidence="4" id="KW-1185">Reference proteome</keyword>
<dbReference type="PANTHER" id="PTHR47698">
    <property type="entry name" value="FATTY-ACID-BINDING PROTEIN 3, CHLOROPLASTIC"/>
    <property type="match status" value="1"/>
</dbReference>
<accession>A0A317MXH8</accession>
<dbReference type="SUPFAM" id="SSF54626">
    <property type="entry name" value="Chalcone isomerase"/>
    <property type="match status" value="1"/>
</dbReference>
<dbReference type="GO" id="GO:0016872">
    <property type="term" value="F:intramolecular lyase activity"/>
    <property type="evidence" value="ECO:0007669"/>
    <property type="project" value="InterPro"/>
</dbReference>
<feature type="signal peptide" evidence="1">
    <location>
        <begin position="1"/>
        <end position="24"/>
    </location>
</feature>
<dbReference type="Proteomes" id="UP000246569">
    <property type="component" value="Unassembled WGS sequence"/>
</dbReference>
<dbReference type="Pfam" id="PF16036">
    <property type="entry name" value="Chalcone_3"/>
    <property type="match status" value="1"/>
</dbReference>
<dbReference type="InterPro" id="IPR016087">
    <property type="entry name" value="Chalcone_isomerase"/>
</dbReference>
<evidence type="ECO:0000313" key="4">
    <source>
        <dbReference type="Proteomes" id="UP000246569"/>
    </source>
</evidence>
<gene>
    <name evidence="3" type="ORF">C7443_103149</name>
</gene>